<evidence type="ECO:0000256" key="2">
    <source>
        <dbReference type="SAM" id="SignalP"/>
    </source>
</evidence>
<sequence length="529" mass="56928">MKKLFLLSIVIILFNKSSLAQSVGIGTTTPDASSMLEVKSSDKGLLLPRTSATSRTAIVNPAKGLIVYDTTTGSFWFHNGSAWTQIESGGGNWSLTGNGGSNPATNFVGTTDANSLAIKVNNQRSGYIDYTSPFKTNFGYQSLNAAFGTANSAFGYQALFTDTSGIYNTAHGYQSLYSNSMGSFNTAIGAASLNHNSTGNYNMADGYYALYSNIDGYSNTASGYYALYANNYGHGNSGFGTNALNSNTTANFNSAFGYASLYSNSTGTYNTACGSAALYNNNGSYNTAGGFEALRLNNDSYNTAFGYQALRNTTASEYNVAFGYNAGTTLNNGYNNVFLGANTDVNGIGYYNVIAIGQATVCTAASQVTIGNSATNSYRAYANWSNISDGRYKNNLREDVPGLKFINELRPVTYTLNATAIDQFLHKNTPADKKLSAEAKAAQVKALSEKEQVRYTGFVAQEVEKTAKKLGFDFSGIDAPKNENDLYALRYADFVVPLVKAVQEQQQQIEELKKQNTELINRIDALEKK</sequence>
<feature type="coiled-coil region" evidence="1">
    <location>
        <begin position="498"/>
        <end position="529"/>
    </location>
</feature>
<feature type="domain" description="Peptidase S74" evidence="3">
    <location>
        <begin position="388"/>
        <end position="516"/>
    </location>
</feature>
<dbReference type="InterPro" id="IPR030392">
    <property type="entry name" value="S74_ICA"/>
</dbReference>
<dbReference type="Gene3D" id="2.150.10.10">
    <property type="entry name" value="Serralysin-like metalloprotease, C-terminal"/>
    <property type="match status" value="1"/>
</dbReference>
<gene>
    <name evidence="4" type="ORF">FW778_19910</name>
</gene>
<feature type="chain" id="PRO_5023827384" description="Peptidase S74 domain-containing protein" evidence="2">
    <location>
        <begin position="21"/>
        <end position="529"/>
    </location>
</feature>
<dbReference type="EMBL" id="VYQF01000010">
    <property type="protein sequence ID" value="KAA9035824.1"/>
    <property type="molecule type" value="Genomic_DNA"/>
</dbReference>
<dbReference type="Proteomes" id="UP000326903">
    <property type="component" value="Unassembled WGS sequence"/>
</dbReference>
<evidence type="ECO:0000313" key="5">
    <source>
        <dbReference type="Proteomes" id="UP000326903"/>
    </source>
</evidence>
<dbReference type="InterPro" id="IPR011049">
    <property type="entry name" value="Serralysin-like_metalloprot_C"/>
</dbReference>
<keyword evidence="5" id="KW-1185">Reference proteome</keyword>
<evidence type="ECO:0000259" key="3">
    <source>
        <dbReference type="PROSITE" id="PS51688"/>
    </source>
</evidence>
<evidence type="ECO:0000256" key="1">
    <source>
        <dbReference type="SAM" id="Coils"/>
    </source>
</evidence>
<name>A0A5J5ICA1_9BACT</name>
<organism evidence="4 5">
    <name type="scientific">Ginsengibacter hankyongi</name>
    <dbReference type="NCBI Taxonomy" id="2607284"/>
    <lineage>
        <taxon>Bacteria</taxon>
        <taxon>Pseudomonadati</taxon>
        <taxon>Bacteroidota</taxon>
        <taxon>Chitinophagia</taxon>
        <taxon>Chitinophagales</taxon>
        <taxon>Chitinophagaceae</taxon>
        <taxon>Ginsengibacter</taxon>
    </lineage>
</organism>
<proteinExistence type="predicted"/>
<reference evidence="4 5" key="1">
    <citation type="submission" date="2019-09" db="EMBL/GenBank/DDBJ databases">
        <title>Draft genome sequence of Ginsengibacter sp. BR5-29.</title>
        <authorList>
            <person name="Im W.-T."/>
        </authorList>
    </citation>
    <scope>NUCLEOTIDE SEQUENCE [LARGE SCALE GENOMIC DNA]</scope>
    <source>
        <strain evidence="4 5">BR5-29</strain>
    </source>
</reference>
<dbReference type="PROSITE" id="PS51688">
    <property type="entry name" value="ICA"/>
    <property type="match status" value="1"/>
</dbReference>
<dbReference type="Pfam" id="PF13884">
    <property type="entry name" value="Peptidase_S74"/>
    <property type="match status" value="1"/>
</dbReference>
<keyword evidence="2" id="KW-0732">Signal</keyword>
<feature type="signal peptide" evidence="2">
    <location>
        <begin position="1"/>
        <end position="20"/>
    </location>
</feature>
<dbReference type="AlphaFoldDB" id="A0A5J5ICA1"/>
<comment type="caution">
    <text evidence="4">The sequence shown here is derived from an EMBL/GenBank/DDBJ whole genome shotgun (WGS) entry which is preliminary data.</text>
</comment>
<keyword evidence="1" id="KW-0175">Coiled coil</keyword>
<protein>
    <recommendedName>
        <fullName evidence="3">Peptidase S74 domain-containing protein</fullName>
    </recommendedName>
</protein>
<accession>A0A5J5ICA1</accession>
<dbReference type="RefSeq" id="WP_150416634.1">
    <property type="nucleotide sequence ID" value="NZ_VYQF01000010.1"/>
</dbReference>
<evidence type="ECO:0000313" key="4">
    <source>
        <dbReference type="EMBL" id="KAA9035824.1"/>
    </source>
</evidence>